<dbReference type="Gene3D" id="1.10.1740.10">
    <property type="match status" value="1"/>
</dbReference>
<dbReference type="NCBIfam" id="TIGR02937">
    <property type="entry name" value="sigma70-ECF"/>
    <property type="match status" value="1"/>
</dbReference>
<evidence type="ECO:0000256" key="1">
    <source>
        <dbReference type="ARBA" id="ARBA00010641"/>
    </source>
</evidence>
<dbReference type="InterPro" id="IPR013249">
    <property type="entry name" value="RNA_pol_sigma70_r4_t2"/>
</dbReference>
<dbReference type="PANTHER" id="PTHR43133">
    <property type="entry name" value="RNA POLYMERASE ECF-TYPE SIGMA FACTO"/>
    <property type="match status" value="1"/>
</dbReference>
<evidence type="ECO:0000256" key="3">
    <source>
        <dbReference type="ARBA" id="ARBA00023082"/>
    </source>
</evidence>
<evidence type="ECO:0000256" key="4">
    <source>
        <dbReference type="ARBA" id="ARBA00023163"/>
    </source>
</evidence>
<dbReference type="SUPFAM" id="SSF88659">
    <property type="entry name" value="Sigma3 and sigma4 domains of RNA polymerase sigma factors"/>
    <property type="match status" value="1"/>
</dbReference>
<proteinExistence type="inferred from homology"/>
<comment type="similarity">
    <text evidence="1">Belongs to the sigma-70 factor family. ECF subfamily.</text>
</comment>
<gene>
    <name evidence="7" type="ORF">ALFOR1_30078</name>
</gene>
<dbReference type="Proteomes" id="UP000509458">
    <property type="component" value="Chromosome"/>
</dbReference>
<dbReference type="InterPro" id="IPR014284">
    <property type="entry name" value="RNA_pol_sigma-70_dom"/>
</dbReference>
<dbReference type="Gene3D" id="1.10.10.10">
    <property type="entry name" value="Winged helix-like DNA-binding domain superfamily/Winged helix DNA-binding domain"/>
    <property type="match status" value="1"/>
</dbReference>
<dbReference type="InterPro" id="IPR039425">
    <property type="entry name" value="RNA_pol_sigma-70-like"/>
</dbReference>
<dbReference type="InterPro" id="IPR013324">
    <property type="entry name" value="RNA_pol_sigma_r3/r4-like"/>
</dbReference>
<keyword evidence="4" id="KW-0804">Transcription</keyword>
<dbReference type="GO" id="GO:0016987">
    <property type="term" value="F:sigma factor activity"/>
    <property type="evidence" value="ECO:0007669"/>
    <property type="project" value="UniProtKB-KW"/>
</dbReference>
<dbReference type="SUPFAM" id="SSF88946">
    <property type="entry name" value="Sigma2 domain of RNA polymerase sigma factors"/>
    <property type="match status" value="1"/>
</dbReference>
<dbReference type="InterPro" id="IPR013325">
    <property type="entry name" value="RNA_pol_sigma_r2"/>
</dbReference>
<evidence type="ECO:0000256" key="2">
    <source>
        <dbReference type="ARBA" id="ARBA00023015"/>
    </source>
</evidence>
<evidence type="ECO:0000313" key="8">
    <source>
        <dbReference type="Proteomes" id="UP000509458"/>
    </source>
</evidence>
<dbReference type="GO" id="GO:0003677">
    <property type="term" value="F:DNA binding"/>
    <property type="evidence" value="ECO:0007669"/>
    <property type="project" value="InterPro"/>
</dbReference>
<name>A0A6T9Y390_ALTMA</name>
<sequence length="209" mass="23516">MKSHEETGIIDAIVSNSKHTTFIIMTSKSTVAETFLKYRSKLMRAVGSIVGADDIEDIVQEAFIKSYEAELKQEIQYERTYMLKTARNLALNHVAKAENKNKQLDDMDILPYELVGHSLEKNVESKERFIHFCRATDTLSADVKRVFLLKKVYGMRQKEIAELVGLSESTVEKHVAKGLMMCSRYLAELSNDSASPRATATATQDISSS</sequence>
<organism evidence="7 8">
    <name type="scientific">Alteromonas macleodii</name>
    <name type="common">Pseudoalteromonas macleodii</name>
    <dbReference type="NCBI Taxonomy" id="28108"/>
    <lineage>
        <taxon>Bacteria</taxon>
        <taxon>Pseudomonadati</taxon>
        <taxon>Pseudomonadota</taxon>
        <taxon>Gammaproteobacteria</taxon>
        <taxon>Alteromonadales</taxon>
        <taxon>Alteromonadaceae</taxon>
        <taxon>Alteromonas/Salinimonas group</taxon>
        <taxon>Alteromonas</taxon>
    </lineage>
</organism>
<evidence type="ECO:0000259" key="5">
    <source>
        <dbReference type="Pfam" id="PF04542"/>
    </source>
</evidence>
<dbReference type="EMBL" id="LR812090">
    <property type="protein sequence ID" value="CAB9493181.1"/>
    <property type="molecule type" value="Genomic_DNA"/>
</dbReference>
<dbReference type="AlphaFoldDB" id="A0A6T9Y390"/>
<protein>
    <submittedName>
        <fullName evidence="7">RNA polymerase sigma factor, sigma-70 family</fullName>
    </submittedName>
</protein>
<evidence type="ECO:0000313" key="7">
    <source>
        <dbReference type="EMBL" id="CAB9493181.1"/>
    </source>
</evidence>
<keyword evidence="2" id="KW-0805">Transcription regulation</keyword>
<feature type="domain" description="RNA polymerase sigma-70 region 2" evidence="5">
    <location>
        <begin position="36"/>
        <end position="97"/>
    </location>
</feature>
<feature type="domain" description="RNA polymerase sigma factor 70 region 4 type 2" evidence="6">
    <location>
        <begin position="135"/>
        <end position="182"/>
    </location>
</feature>
<reference evidence="7 8" key="1">
    <citation type="submission" date="2020-06" db="EMBL/GenBank/DDBJ databases">
        <authorList>
            <person name="Duchaud E."/>
        </authorList>
    </citation>
    <scope>NUCLEOTIDE SEQUENCE [LARGE SCALE GENOMIC DNA]</scope>
    <source>
        <strain evidence="7">Alteromonas fortis</strain>
    </source>
</reference>
<dbReference type="GO" id="GO:0006352">
    <property type="term" value="P:DNA-templated transcription initiation"/>
    <property type="evidence" value="ECO:0007669"/>
    <property type="project" value="InterPro"/>
</dbReference>
<dbReference type="PANTHER" id="PTHR43133:SF63">
    <property type="entry name" value="RNA POLYMERASE SIGMA FACTOR FECI-RELATED"/>
    <property type="match status" value="1"/>
</dbReference>
<evidence type="ECO:0000259" key="6">
    <source>
        <dbReference type="Pfam" id="PF08281"/>
    </source>
</evidence>
<dbReference type="Pfam" id="PF08281">
    <property type="entry name" value="Sigma70_r4_2"/>
    <property type="match status" value="1"/>
</dbReference>
<dbReference type="Pfam" id="PF04542">
    <property type="entry name" value="Sigma70_r2"/>
    <property type="match status" value="1"/>
</dbReference>
<dbReference type="InterPro" id="IPR036388">
    <property type="entry name" value="WH-like_DNA-bd_sf"/>
</dbReference>
<dbReference type="InterPro" id="IPR007627">
    <property type="entry name" value="RNA_pol_sigma70_r2"/>
</dbReference>
<accession>A0A6T9Y390</accession>
<keyword evidence="3" id="KW-0731">Sigma factor</keyword>